<evidence type="ECO:0000256" key="8">
    <source>
        <dbReference type="ARBA" id="ARBA00023170"/>
    </source>
</evidence>
<gene>
    <name evidence="11" type="primary">105618148</name>
</gene>
<dbReference type="Proteomes" id="UP000005205">
    <property type="component" value="Unassembled WGS sequence"/>
</dbReference>
<dbReference type="EnsemblMetazoa" id="XM_012199692.1">
    <property type="protein sequence ID" value="XP_012055082.1"/>
    <property type="gene ID" value="LOC105618148"/>
</dbReference>
<dbReference type="GO" id="GO:0005549">
    <property type="term" value="F:odorant binding"/>
    <property type="evidence" value="ECO:0007669"/>
    <property type="project" value="InterPro"/>
</dbReference>
<dbReference type="InterPro" id="IPR004117">
    <property type="entry name" value="7tm6_olfct_rcpt"/>
</dbReference>
<evidence type="ECO:0000313" key="12">
    <source>
        <dbReference type="Proteomes" id="UP000005205"/>
    </source>
</evidence>
<reference evidence="12" key="1">
    <citation type="journal article" date="2011" name="PLoS Genet.">
        <title>The genome sequence of the leaf-cutter ant Atta cephalotes reveals insights into its obligate symbiotic lifestyle.</title>
        <authorList>
            <person name="Suen G."/>
            <person name="Teiling C."/>
            <person name="Li L."/>
            <person name="Holt C."/>
            <person name="Abouheif E."/>
            <person name="Bornberg-Bauer E."/>
            <person name="Bouffard P."/>
            <person name="Caldera E.J."/>
            <person name="Cash E."/>
            <person name="Cavanaugh A."/>
            <person name="Denas O."/>
            <person name="Elhaik E."/>
            <person name="Fave M.J."/>
            <person name="Gadau J."/>
            <person name="Gibson J.D."/>
            <person name="Graur D."/>
            <person name="Grubbs K.J."/>
            <person name="Hagen D.E."/>
            <person name="Harkins T.T."/>
            <person name="Helmkampf M."/>
            <person name="Hu H."/>
            <person name="Johnson B.R."/>
            <person name="Kim J."/>
            <person name="Marsh S.E."/>
            <person name="Moeller J.A."/>
            <person name="Munoz-Torres M.C."/>
            <person name="Murphy M.C."/>
            <person name="Naughton M.C."/>
            <person name="Nigam S."/>
            <person name="Overson R."/>
            <person name="Rajakumar R."/>
            <person name="Reese J.T."/>
            <person name="Scott J.J."/>
            <person name="Smith C.R."/>
            <person name="Tao S."/>
            <person name="Tsutsui N.D."/>
            <person name="Viljakainen L."/>
            <person name="Wissler L."/>
            <person name="Yandell M.D."/>
            <person name="Zimmer F."/>
            <person name="Taylor J."/>
            <person name="Slater S.C."/>
            <person name="Clifton S.W."/>
            <person name="Warren W.C."/>
            <person name="Elsik C.G."/>
            <person name="Smith C.D."/>
            <person name="Weinstock G.M."/>
            <person name="Gerardo N.M."/>
            <person name="Currie C.R."/>
        </authorList>
    </citation>
    <scope>NUCLEOTIDE SEQUENCE [LARGE SCALE GENOMIC DNA]</scope>
</reference>
<evidence type="ECO:0000256" key="10">
    <source>
        <dbReference type="SAM" id="Phobius"/>
    </source>
</evidence>
<dbReference type="GO" id="GO:0004984">
    <property type="term" value="F:olfactory receptor activity"/>
    <property type="evidence" value="ECO:0007669"/>
    <property type="project" value="InterPro"/>
</dbReference>
<keyword evidence="8" id="KW-0675">Receptor</keyword>
<dbReference type="GO" id="GO:0005886">
    <property type="term" value="C:plasma membrane"/>
    <property type="evidence" value="ECO:0007669"/>
    <property type="project" value="UniProtKB-SubCell"/>
</dbReference>
<keyword evidence="4 10" id="KW-0812">Transmembrane</keyword>
<feature type="transmembrane region" description="Helical" evidence="10">
    <location>
        <begin position="207"/>
        <end position="227"/>
    </location>
</feature>
<protein>
    <recommendedName>
        <fullName evidence="13">Odorant receptor</fullName>
    </recommendedName>
</protein>
<feature type="transmembrane region" description="Helical" evidence="10">
    <location>
        <begin position="162"/>
        <end position="187"/>
    </location>
</feature>
<dbReference type="PANTHER" id="PTHR21137:SF35">
    <property type="entry name" value="ODORANT RECEPTOR 19A-RELATED"/>
    <property type="match status" value="1"/>
</dbReference>
<dbReference type="PANTHER" id="PTHR21137">
    <property type="entry name" value="ODORANT RECEPTOR"/>
    <property type="match status" value="1"/>
</dbReference>
<sequence length="509" mass="58700">MGLTVKWNAEISYVLTIYKYVLSILGLWVLDDKIFSRIRWFMSTIIELSATISLSLEIIRHCRGYEDALDAFLSASSSITTAYCVFGSYTSIAYGFVEVLQILQIIVNCISHCGHDGFFFNLTMHVCGQFEVFRMEFSEIENNKEFFDRNKLGMMLKRHHRLIYLAYHLQEAFNLVILIQVLLSVILLCVEGFQFIFTLSMHSTYAAMKHLLFIAVLLLQLFLYCFAGQTLELQSQGLASAMYDLPWYNFDLNVMKNLPIIILRSTKPHQLTAGKFLAINFTSTSIIMSLEMIRHCNGHEDAMDAFLLSSSSIISLVKLLLHRVYWKQKSILVESVIHDWTYVKNSHFREIMLKYARIGRLGSSIFFYLGCASVISFVSSVVLANINLPWTSEKQIYNETNEKKLMLAAYCTFGKYYTSFFTYCIIEVLQFVQIVVNGISQCGNDGFFFDLTMHMCGQFAILRMNFNALGCDEFSCCSKLDILLKRHYRLKQTVFTKIQWGFCLIAQVR</sequence>
<keyword evidence="5" id="KW-0552">Olfaction</keyword>
<evidence type="ECO:0000256" key="2">
    <source>
        <dbReference type="ARBA" id="ARBA00022475"/>
    </source>
</evidence>
<dbReference type="KEGG" id="acep:105618148"/>
<evidence type="ECO:0000256" key="7">
    <source>
        <dbReference type="ARBA" id="ARBA00023136"/>
    </source>
</evidence>
<keyword evidence="7 10" id="KW-0472">Membrane</keyword>
<evidence type="ECO:0008006" key="13">
    <source>
        <dbReference type="Google" id="ProtNLM"/>
    </source>
</evidence>
<keyword evidence="3" id="KW-0716">Sensory transduction</keyword>
<accession>A0A158NC24</accession>
<evidence type="ECO:0000256" key="9">
    <source>
        <dbReference type="ARBA" id="ARBA00023224"/>
    </source>
</evidence>
<feature type="transmembrane region" description="Helical" evidence="10">
    <location>
        <begin position="12"/>
        <end position="30"/>
    </location>
</feature>
<evidence type="ECO:0000256" key="4">
    <source>
        <dbReference type="ARBA" id="ARBA00022692"/>
    </source>
</evidence>
<keyword evidence="2" id="KW-1003">Cell membrane</keyword>
<keyword evidence="9" id="KW-0807">Transducer</keyword>
<name>A0A158NC24_ATTCE</name>
<dbReference type="GO" id="GO:0007165">
    <property type="term" value="P:signal transduction"/>
    <property type="evidence" value="ECO:0007669"/>
    <property type="project" value="UniProtKB-KW"/>
</dbReference>
<evidence type="ECO:0000256" key="1">
    <source>
        <dbReference type="ARBA" id="ARBA00004651"/>
    </source>
</evidence>
<keyword evidence="6 10" id="KW-1133">Transmembrane helix</keyword>
<dbReference type="Pfam" id="PF02949">
    <property type="entry name" value="7tm_6"/>
    <property type="match status" value="2"/>
</dbReference>
<keyword evidence="12" id="KW-1185">Reference proteome</keyword>
<dbReference type="EMBL" id="ADTU01000545">
    <property type="status" value="NOT_ANNOTATED_CDS"/>
    <property type="molecule type" value="Genomic_DNA"/>
</dbReference>
<evidence type="ECO:0000256" key="6">
    <source>
        <dbReference type="ARBA" id="ARBA00022989"/>
    </source>
</evidence>
<evidence type="ECO:0000256" key="5">
    <source>
        <dbReference type="ARBA" id="ARBA00022725"/>
    </source>
</evidence>
<proteinExistence type="predicted"/>
<dbReference type="InParanoid" id="A0A158NC24"/>
<evidence type="ECO:0000313" key="11">
    <source>
        <dbReference type="EnsemblMetazoa" id="XP_012055082.1"/>
    </source>
</evidence>
<dbReference type="OrthoDB" id="6604226at2759"/>
<comment type="subcellular location">
    <subcellularLocation>
        <location evidence="1">Cell membrane</location>
        <topology evidence="1">Multi-pass membrane protein</topology>
    </subcellularLocation>
</comment>
<dbReference type="AlphaFoldDB" id="A0A158NC24"/>
<evidence type="ECO:0000256" key="3">
    <source>
        <dbReference type="ARBA" id="ARBA00022606"/>
    </source>
</evidence>
<organism evidence="11 12">
    <name type="scientific">Atta cephalotes</name>
    <name type="common">Leafcutter ant</name>
    <dbReference type="NCBI Taxonomy" id="12957"/>
    <lineage>
        <taxon>Eukaryota</taxon>
        <taxon>Metazoa</taxon>
        <taxon>Ecdysozoa</taxon>
        <taxon>Arthropoda</taxon>
        <taxon>Hexapoda</taxon>
        <taxon>Insecta</taxon>
        <taxon>Pterygota</taxon>
        <taxon>Neoptera</taxon>
        <taxon>Endopterygota</taxon>
        <taxon>Hymenoptera</taxon>
        <taxon>Apocrita</taxon>
        <taxon>Aculeata</taxon>
        <taxon>Formicoidea</taxon>
        <taxon>Formicidae</taxon>
        <taxon>Myrmicinae</taxon>
        <taxon>Atta</taxon>
    </lineage>
</organism>
<reference evidence="11" key="2">
    <citation type="submission" date="2016-04" db="UniProtKB">
        <authorList>
            <consortium name="EnsemblMetazoa"/>
        </authorList>
    </citation>
    <scope>IDENTIFICATION</scope>
</reference>
<feature type="transmembrane region" description="Helical" evidence="10">
    <location>
        <begin position="365"/>
        <end position="386"/>
    </location>
</feature>